<organism evidence="1 2">
    <name type="scientific">Trichonephila inaurata madagascariensis</name>
    <dbReference type="NCBI Taxonomy" id="2747483"/>
    <lineage>
        <taxon>Eukaryota</taxon>
        <taxon>Metazoa</taxon>
        <taxon>Ecdysozoa</taxon>
        <taxon>Arthropoda</taxon>
        <taxon>Chelicerata</taxon>
        <taxon>Arachnida</taxon>
        <taxon>Araneae</taxon>
        <taxon>Araneomorphae</taxon>
        <taxon>Entelegynae</taxon>
        <taxon>Araneoidea</taxon>
        <taxon>Nephilidae</taxon>
        <taxon>Trichonephila</taxon>
        <taxon>Trichonephila inaurata</taxon>
    </lineage>
</organism>
<dbReference type="AlphaFoldDB" id="A0A8X7BWG8"/>
<comment type="caution">
    <text evidence="1">The sequence shown here is derived from an EMBL/GenBank/DDBJ whole genome shotgun (WGS) entry which is preliminary data.</text>
</comment>
<proteinExistence type="predicted"/>
<name>A0A8X7BWG8_9ARAC</name>
<reference evidence="1" key="1">
    <citation type="submission" date="2020-08" db="EMBL/GenBank/DDBJ databases">
        <title>Multicomponent nature underlies the extraordinary mechanical properties of spider dragline silk.</title>
        <authorList>
            <person name="Kono N."/>
            <person name="Nakamura H."/>
            <person name="Mori M."/>
            <person name="Yoshida Y."/>
            <person name="Ohtoshi R."/>
            <person name="Malay A.D."/>
            <person name="Moran D.A.P."/>
            <person name="Tomita M."/>
            <person name="Numata K."/>
            <person name="Arakawa K."/>
        </authorList>
    </citation>
    <scope>NUCLEOTIDE SEQUENCE</scope>
</reference>
<keyword evidence="2" id="KW-1185">Reference proteome</keyword>
<evidence type="ECO:0000313" key="1">
    <source>
        <dbReference type="EMBL" id="GFY45182.1"/>
    </source>
</evidence>
<dbReference type="EMBL" id="BMAV01004678">
    <property type="protein sequence ID" value="GFY45182.1"/>
    <property type="molecule type" value="Genomic_DNA"/>
</dbReference>
<gene>
    <name evidence="1" type="ORF">TNIN_1031</name>
</gene>
<evidence type="ECO:0000313" key="2">
    <source>
        <dbReference type="Proteomes" id="UP000886998"/>
    </source>
</evidence>
<protein>
    <submittedName>
        <fullName evidence="1">Uncharacterized protein</fullName>
    </submittedName>
</protein>
<accession>A0A8X7BWG8</accession>
<dbReference type="Proteomes" id="UP000886998">
    <property type="component" value="Unassembled WGS sequence"/>
</dbReference>
<sequence>MRFLLLPPLGSELPARAQKGKLQGFDILTGDRGGNGCSFSFSAALLLPNDDCCPLCWNYSFYSPERYSFVVLPSIVWRRHLSCAAPCRKGKRLTIDEGMKRVLFGVECAELDIYT</sequence>